<dbReference type="Proteomes" id="UP001517388">
    <property type="component" value="Unassembled WGS sequence"/>
</dbReference>
<reference evidence="2" key="1">
    <citation type="journal article" date="2020" name="Toxins">
        <title>Phylogenomic Analysis of Secondary Metabolism in the Toxic Cyanobacterial Genera Anabaena, Dolichospermum and Aphanizomenon.</title>
        <authorList>
            <person name="Oesterholm J."/>
            <person name="Popin R.V."/>
            <person name="Fewer D.P."/>
            <person name="Sivonen K."/>
        </authorList>
    </citation>
    <scope>NUCLEOTIDE SEQUENCE [LARGE SCALE GENOMIC DNA]</scope>
    <source>
        <strain evidence="2">UHCC 0037</strain>
    </source>
</reference>
<keyword evidence="2" id="KW-1185">Reference proteome</keyword>
<name>A0ACC7S9R2_DOLFA</name>
<gene>
    <name evidence="1" type="ORF">FJR39_19820</name>
</gene>
<evidence type="ECO:0000313" key="1">
    <source>
        <dbReference type="EMBL" id="MTJ45263.1"/>
    </source>
</evidence>
<protein>
    <submittedName>
        <fullName evidence="1">Class I SAM-dependent methyltransferase</fullName>
    </submittedName>
</protein>
<accession>A0ACC7S9R2</accession>
<keyword evidence="1" id="KW-0808">Transferase</keyword>
<evidence type="ECO:0000313" key="2">
    <source>
        <dbReference type="Proteomes" id="UP001517388"/>
    </source>
</evidence>
<sequence>MKHNKVSRNIEITNDAAPGAAIYSKFILEIYDLFVLGLSNTFFWQCPTKLILEFYNQHISDQHLDIGVGSGYFLDNCKFLNPNSRITLVDLNPNSLEFTARRIKRYKPTSLIANIFQPLPLEPKSFDSIAINYLLHCLAGNNILSKEIVFENLNILLKDGGVLFGTTILGKGLSHNLFARQLMRVYNIKGVFGNTNDTYDDLEKILIKHFRAYEIHVVGCVAFFVDRK</sequence>
<comment type="caution">
    <text evidence="1">The sequence shown here is derived from an EMBL/GenBank/DDBJ whole genome shotgun (WGS) entry which is preliminary data.</text>
</comment>
<organism evidence="1 2">
    <name type="scientific">Dolichospermum flos-aquae UHCC 0037</name>
    <dbReference type="NCBI Taxonomy" id="2590026"/>
    <lineage>
        <taxon>Bacteria</taxon>
        <taxon>Bacillati</taxon>
        <taxon>Cyanobacteriota</taxon>
        <taxon>Cyanophyceae</taxon>
        <taxon>Nostocales</taxon>
        <taxon>Aphanizomenonaceae</taxon>
        <taxon>Dolichospermum</taxon>
    </lineage>
</organism>
<keyword evidence="1" id="KW-0489">Methyltransferase</keyword>
<proteinExistence type="predicted"/>
<dbReference type="EMBL" id="VILF01000005">
    <property type="protein sequence ID" value="MTJ45263.1"/>
    <property type="molecule type" value="Genomic_DNA"/>
</dbReference>